<keyword evidence="2" id="KW-1185">Reference proteome</keyword>
<reference evidence="1 2" key="1">
    <citation type="journal article" date="2013" name="Int. J. Syst. Evol. Microbiol.">
        <title>Aquimarina gracilis sp. nov., isolated from the gut microflora of a mussel, Mytilus coruscus, and emended description of Aquimarina spongiae.</title>
        <authorList>
            <person name="Park S.C."/>
            <person name="Choe H.N."/>
            <person name="Baik K.S."/>
            <person name="Seong C.N."/>
        </authorList>
    </citation>
    <scope>NUCLEOTIDE SEQUENCE [LARGE SCALE GENOMIC DNA]</scope>
    <source>
        <strain evidence="1 2">PSC32</strain>
    </source>
</reference>
<proteinExistence type="predicted"/>
<accession>A0ABU5ZYT3</accession>
<gene>
    <name evidence="1" type="ORF">U6A24_16010</name>
</gene>
<dbReference type="RefSeq" id="WP_324181002.1">
    <property type="nucleotide sequence ID" value="NZ_BAABAW010000020.1"/>
</dbReference>
<name>A0ABU5ZYT3_9FLAO</name>
<comment type="caution">
    <text evidence="1">The sequence shown here is derived from an EMBL/GenBank/DDBJ whole genome shotgun (WGS) entry which is preliminary data.</text>
</comment>
<dbReference type="EMBL" id="JAYKLX010000007">
    <property type="protein sequence ID" value="MEB3346980.1"/>
    <property type="molecule type" value="Genomic_DNA"/>
</dbReference>
<evidence type="ECO:0000313" key="1">
    <source>
        <dbReference type="EMBL" id="MEB3346980.1"/>
    </source>
</evidence>
<organism evidence="1 2">
    <name type="scientific">Aquimarina gracilis</name>
    <dbReference type="NCBI Taxonomy" id="874422"/>
    <lineage>
        <taxon>Bacteria</taxon>
        <taxon>Pseudomonadati</taxon>
        <taxon>Bacteroidota</taxon>
        <taxon>Flavobacteriia</taxon>
        <taxon>Flavobacteriales</taxon>
        <taxon>Flavobacteriaceae</taxon>
        <taxon>Aquimarina</taxon>
    </lineage>
</organism>
<protein>
    <submittedName>
        <fullName evidence="1">Uncharacterized protein</fullName>
    </submittedName>
</protein>
<evidence type="ECO:0000313" key="2">
    <source>
        <dbReference type="Proteomes" id="UP001327027"/>
    </source>
</evidence>
<sequence>MRTLILSIINGFFTKEDNDPERIKANSIFLKFTDPNTKRTLIIEEDKFNVWVYSLSADKSEIDFEGFLCTVVSPVKSNKVNGNISKKEEPLPLMYTNKYSWIKNLKKEHIQVDWKNNIIEVLIRGQVYLIMDTNRKTSYSKALSTDCSYGKKLTKDLKF</sequence>
<dbReference type="Proteomes" id="UP001327027">
    <property type="component" value="Unassembled WGS sequence"/>
</dbReference>